<dbReference type="Proteomes" id="UP001267426">
    <property type="component" value="Unassembled WGS sequence"/>
</dbReference>
<evidence type="ECO:0000313" key="3">
    <source>
        <dbReference type="Proteomes" id="UP001267426"/>
    </source>
</evidence>
<evidence type="ECO:0008006" key="4">
    <source>
        <dbReference type="Google" id="ProtNLM"/>
    </source>
</evidence>
<sequence length="262" mass="27584">MTAAPPRPTVPPGWHDTAAAVPRRDQTVRVLTRYGADHQAQFVVAFTADWPQGVWWSIQNGRVTIPFADIVAWSPDPEARPPRPAPASEPDGPRPALVGEVLAEVGKVGGLIRLIPEASADWTPHPGVASPRTLAWRLAQVVARLELVFALDAVELGLEPAAPEAGPLREADATYGANARAAAEAAARATAASLRAPWQLERGGVAVATMPRGNAVRAFGMAPLVYHRGELGVLLTALGVHVPHPYPLWSFGGPGGEAAPLD</sequence>
<evidence type="ECO:0000256" key="1">
    <source>
        <dbReference type="SAM" id="MobiDB-lite"/>
    </source>
</evidence>
<comment type="caution">
    <text evidence="2">The sequence shown here is derived from an EMBL/GenBank/DDBJ whole genome shotgun (WGS) entry which is preliminary data.</text>
</comment>
<organism evidence="2 3">
    <name type="scientific">Rubrivirga litoralis</name>
    <dbReference type="NCBI Taxonomy" id="3075598"/>
    <lineage>
        <taxon>Bacteria</taxon>
        <taxon>Pseudomonadati</taxon>
        <taxon>Rhodothermota</taxon>
        <taxon>Rhodothermia</taxon>
        <taxon>Rhodothermales</taxon>
        <taxon>Rubricoccaceae</taxon>
        <taxon>Rubrivirga</taxon>
    </lineage>
</organism>
<dbReference type="InterPro" id="IPR034660">
    <property type="entry name" value="DinB/YfiT-like"/>
</dbReference>
<evidence type="ECO:0000313" key="2">
    <source>
        <dbReference type="EMBL" id="MDT0632913.1"/>
    </source>
</evidence>
<accession>A0ABU3BUE3</accession>
<dbReference type="SUPFAM" id="SSF109854">
    <property type="entry name" value="DinB/YfiT-like putative metalloenzymes"/>
    <property type="match status" value="1"/>
</dbReference>
<gene>
    <name evidence="2" type="ORF">RM540_14240</name>
</gene>
<protein>
    <recommendedName>
        <fullName evidence="4">DinB superfamily protein</fullName>
    </recommendedName>
</protein>
<name>A0ABU3BUE3_9BACT</name>
<proteinExistence type="predicted"/>
<keyword evidence="3" id="KW-1185">Reference proteome</keyword>
<reference evidence="2 3" key="1">
    <citation type="submission" date="2023-09" db="EMBL/GenBank/DDBJ databases">
        <authorList>
            <person name="Rey-Velasco X."/>
        </authorList>
    </citation>
    <scope>NUCLEOTIDE SEQUENCE [LARGE SCALE GENOMIC DNA]</scope>
    <source>
        <strain evidence="2 3">F394</strain>
    </source>
</reference>
<dbReference type="RefSeq" id="WP_311665281.1">
    <property type="nucleotide sequence ID" value="NZ_JAVRHT010000042.1"/>
</dbReference>
<dbReference type="EMBL" id="JAVRHT010000042">
    <property type="protein sequence ID" value="MDT0632913.1"/>
    <property type="molecule type" value="Genomic_DNA"/>
</dbReference>
<feature type="region of interest" description="Disordered" evidence="1">
    <location>
        <begin position="75"/>
        <end position="95"/>
    </location>
</feature>
<dbReference type="Gene3D" id="1.20.120.450">
    <property type="entry name" value="dinb family like domain"/>
    <property type="match status" value="1"/>
</dbReference>